<proteinExistence type="predicted"/>
<accession>A0A8J2NKX6</accession>
<keyword evidence="2" id="KW-0812">Transmembrane</keyword>
<evidence type="ECO:0000256" key="2">
    <source>
        <dbReference type="SAM" id="Phobius"/>
    </source>
</evidence>
<gene>
    <name evidence="3" type="ORF">FEQUK3_LOCUS7666</name>
</gene>
<evidence type="ECO:0000256" key="1">
    <source>
        <dbReference type="SAM" id="MobiDB-lite"/>
    </source>
</evidence>
<dbReference type="PANTHER" id="PTHR35394:SF5">
    <property type="entry name" value="DUF3176 DOMAIN-CONTAINING PROTEIN"/>
    <property type="match status" value="1"/>
</dbReference>
<organism evidence="3 4">
    <name type="scientific">Fusarium equiseti</name>
    <name type="common">Fusarium scirpi</name>
    <dbReference type="NCBI Taxonomy" id="61235"/>
    <lineage>
        <taxon>Eukaryota</taxon>
        <taxon>Fungi</taxon>
        <taxon>Dikarya</taxon>
        <taxon>Ascomycota</taxon>
        <taxon>Pezizomycotina</taxon>
        <taxon>Sordariomycetes</taxon>
        <taxon>Hypocreomycetidae</taxon>
        <taxon>Hypocreales</taxon>
        <taxon>Nectriaceae</taxon>
        <taxon>Fusarium</taxon>
        <taxon>Fusarium incarnatum-equiseti species complex</taxon>
    </lineage>
</organism>
<protein>
    <submittedName>
        <fullName evidence="3">Uncharacterized protein</fullName>
    </submittedName>
</protein>
<dbReference type="EMBL" id="CAJSTJ010000144">
    <property type="protein sequence ID" value="CAG7561905.1"/>
    <property type="molecule type" value="Genomic_DNA"/>
</dbReference>
<feature type="compositionally biased region" description="Polar residues" evidence="1">
    <location>
        <begin position="33"/>
        <end position="52"/>
    </location>
</feature>
<reference evidence="3" key="1">
    <citation type="submission" date="2021-05" db="EMBL/GenBank/DDBJ databases">
        <authorList>
            <person name="Khan N."/>
        </authorList>
    </citation>
    <scope>NUCLEOTIDE SEQUENCE</scope>
</reference>
<keyword evidence="2" id="KW-1133">Transmembrane helix</keyword>
<feature type="transmembrane region" description="Helical" evidence="2">
    <location>
        <begin position="131"/>
        <end position="153"/>
    </location>
</feature>
<keyword evidence="2" id="KW-0472">Membrane</keyword>
<name>A0A8J2NKX6_FUSEQ</name>
<dbReference type="InterPro" id="IPR021514">
    <property type="entry name" value="DUF3176"/>
</dbReference>
<feature type="transmembrane region" description="Helical" evidence="2">
    <location>
        <begin position="98"/>
        <end position="119"/>
    </location>
</feature>
<dbReference type="Proteomes" id="UP000693738">
    <property type="component" value="Unassembled WGS sequence"/>
</dbReference>
<evidence type="ECO:0000313" key="3">
    <source>
        <dbReference type="EMBL" id="CAG7561905.1"/>
    </source>
</evidence>
<dbReference type="Pfam" id="PF11374">
    <property type="entry name" value="DUF3176"/>
    <property type="match status" value="1"/>
</dbReference>
<dbReference type="PANTHER" id="PTHR35394">
    <property type="entry name" value="DUF3176 DOMAIN-CONTAINING PROTEIN"/>
    <property type="match status" value="1"/>
</dbReference>
<dbReference type="AlphaFoldDB" id="A0A8J2NKX6"/>
<feature type="region of interest" description="Disordered" evidence="1">
    <location>
        <begin position="33"/>
        <end position="58"/>
    </location>
</feature>
<sequence>MSTSNVYQEPEPIPLAPLFSRSQQSQALLLPTQETDTDTLSPSADHSSTGQLDQHGPINANATDSAFVIRKASTICDPGEPSAPRKEVTAYMQWSLEILVLLFAGAIFMSICVILGCYHRKVLPDWENLRITLNTLIAVLATILRVAIAFVTFEIIAQLNWEWLTTCFRPFYHAQLFNAASRGVYG</sequence>
<evidence type="ECO:0000313" key="4">
    <source>
        <dbReference type="Proteomes" id="UP000693738"/>
    </source>
</evidence>
<comment type="caution">
    <text evidence="3">The sequence shown here is derived from an EMBL/GenBank/DDBJ whole genome shotgun (WGS) entry which is preliminary data.</text>
</comment>